<gene>
    <name evidence="1" type="ORF">FWK35_00031756</name>
</gene>
<organism evidence="1 2">
    <name type="scientific">Aphis craccivora</name>
    <name type="common">Cowpea aphid</name>
    <dbReference type="NCBI Taxonomy" id="307492"/>
    <lineage>
        <taxon>Eukaryota</taxon>
        <taxon>Metazoa</taxon>
        <taxon>Ecdysozoa</taxon>
        <taxon>Arthropoda</taxon>
        <taxon>Hexapoda</taxon>
        <taxon>Insecta</taxon>
        <taxon>Pterygota</taxon>
        <taxon>Neoptera</taxon>
        <taxon>Paraneoptera</taxon>
        <taxon>Hemiptera</taxon>
        <taxon>Sternorrhyncha</taxon>
        <taxon>Aphidomorpha</taxon>
        <taxon>Aphidoidea</taxon>
        <taxon>Aphididae</taxon>
        <taxon>Aphidini</taxon>
        <taxon>Aphis</taxon>
        <taxon>Aphis</taxon>
    </lineage>
</organism>
<reference evidence="1 2" key="1">
    <citation type="submission" date="2019-08" db="EMBL/GenBank/DDBJ databases">
        <title>Whole genome of Aphis craccivora.</title>
        <authorList>
            <person name="Voronova N.V."/>
            <person name="Shulinski R.S."/>
            <person name="Bandarenka Y.V."/>
            <person name="Zhorov D.G."/>
            <person name="Warner D."/>
        </authorList>
    </citation>
    <scope>NUCLEOTIDE SEQUENCE [LARGE SCALE GENOMIC DNA]</scope>
    <source>
        <strain evidence="1">180601</strain>
        <tissue evidence="1">Whole Body</tissue>
    </source>
</reference>
<sequence length="218" mass="24790">MDCPIDTDVTHLTETIINAANLSIGKTKSSTAIPNVPWWNSEIKETIKNKNKALKTFQNSGKTEDHIKLKQLRAKTKYLVKISKEKSWKTFISSIAPRTDPSLIWSKVRSLCGRSREKHTHLIVENTLHTKPNDVANLLGASFQTICSDDNYDKTFLTNNIQNRNSQYISNISPLLQDQIHLNFPISLNELNWQMNKCSSLSPGPDDIPYIFLQNLPL</sequence>
<evidence type="ECO:0000313" key="2">
    <source>
        <dbReference type="Proteomes" id="UP000478052"/>
    </source>
</evidence>
<accession>A0A6G0VW93</accession>
<evidence type="ECO:0000313" key="1">
    <source>
        <dbReference type="EMBL" id="KAF0710583.1"/>
    </source>
</evidence>
<dbReference type="OrthoDB" id="6625322at2759"/>
<name>A0A6G0VW93_APHCR</name>
<evidence type="ECO:0008006" key="3">
    <source>
        <dbReference type="Google" id="ProtNLM"/>
    </source>
</evidence>
<keyword evidence="2" id="KW-1185">Reference proteome</keyword>
<protein>
    <recommendedName>
        <fullName evidence="3">RNA-directed DNA polymerase</fullName>
    </recommendedName>
</protein>
<dbReference type="AlphaFoldDB" id="A0A6G0VW93"/>
<proteinExistence type="predicted"/>
<dbReference type="EMBL" id="VUJU01011607">
    <property type="protein sequence ID" value="KAF0710583.1"/>
    <property type="molecule type" value="Genomic_DNA"/>
</dbReference>
<comment type="caution">
    <text evidence="1">The sequence shown here is derived from an EMBL/GenBank/DDBJ whole genome shotgun (WGS) entry which is preliminary data.</text>
</comment>
<dbReference type="Proteomes" id="UP000478052">
    <property type="component" value="Unassembled WGS sequence"/>
</dbReference>